<gene>
    <name evidence="4" type="ORF">SEPCBS119000_003582</name>
</gene>
<dbReference type="Gene3D" id="3.80.10.10">
    <property type="entry name" value="Ribonuclease Inhibitor"/>
    <property type="match status" value="1"/>
</dbReference>
<protein>
    <recommendedName>
        <fullName evidence="6">Leucine rich repeat domain containing protein</fullName>
    </recommendedName>
</protein>
<sequence length="618" mass="68080">MSDEPSLPRMPPFRAADANFSLGRKRARRNIFDVSGSRNLPVNQLLFNNSSDPAVFSSDDDPALDNYAPADSAGGANRRPWRKNRYIGTWYAQHPESTDSAFDGGDDDGHDRPGEHDEPDSHKGGQSAALALTSSPPQPRYGKKRRTFQRQFDSGVWMHPEATDENDFTMGDPEDESGTKTGISHPRLSDRLPPPAPAKTGFPPLPTQQRRVFQRVPSLAVDSAEQKARLIIHKCIEAGDDKISLIGLGLTALSNATVEPLSGLALIPDVTEGVAFEQNDPKLKIFLSNNSLTRLPGALFQLEHLTVLSVRGNGLTELPPAIGQLRNLKSLNVSFNKLRWLPAELLPLISSFGRAGYLTELLATPNHYLCPDLDSSVEDREYYKNYKKKARHVGDAPTRVARSVVQYMNSWGKTCSQFTLEPEHQTGLKLTATEKSSVQSRPPQAAADTSNSRRSRLPTLVTLALEACYRAPQLGQLPNLLPPEAPLRVRNQLEKALLLRESGGSACAVCSQSKPSPRSMIAPMTAWLEWWEFGKPDINKSSSLSTPTSENPAQGIRLSRRKDEIIMLPFISRGCSWGCLPLVEEAKEETVEEGDSEAEERPNDEGMFNLNGTTVWSS</sequence>
<evidence type="ECO:0000256" key="1">
    <source>
        <dbReference type="ARBA" id="ARBA00022614"/>
    </source>
</evidence>
<dbReference type="InterPro" id="IPR003591">
    <property type="entry name" value="Leu-rich_rpt_typical-subtyp"/>
</dbReference>
<dbReference type="InterPro" id="IPR050216">
    <property type="entry name" value="LRR_domain-containing"/>
</dbReference>
<feature type="region of interest" description="Disordered" evidence="3">
    <location>
        <begin position="94"/>
        <end position="207"/>
    </location>
</feature>
<dbReference type="Proteomes" id="UP001642502">
    <property type="component" value="Unassembled WGS sequence"/>
</dbReference>
<dbReference type="Pfam" id="PF13855">
    <property type="entry name" value="LRR_8"/>
    <property type="match status" value="1"/>
</dbReference>
<feature type="region of interest" description="Disordered" evidence="3">
    <location>
        <begin position="589"/>
        <end position="618"/>
    </location>
</feature>
<dbReference type="SUPFAM" id="SSF52075">
    <property type="entry name" value="Outer arm dynein light chain 1"/>
    <property type="match status" value="1"/>
</dbReference>
<evidence type="ECO:0000256" key="2">
    <source>
        <dbReference type="ARBA" id="ARBA00022737"/>
    </source>
</evidence>
<dbReference type="InterPro" id="IPR032675">
    <property type="entry name" value="LRR_dom_sf"/>
</dbReference>
<keyword evidence="2" id="KW-0677">Repeat</keyword>
<evidence type="ECO:0008006" key="6">
    <source>
        <dbReference type="Google" id="ProtNLM"/>
    </source>
</evidence>
<organism evidence="4 5">
    <name type="scientific">Sporothrix epigloea</name>
    <dbReference type="NCBI Taxonomy" id="1892477"/>
    <lineage>
        <taxon>Eukaryota</taxon>
        <taxon>Fungi</taxon>
        <taxon>Dikarya</taxon>
        <taxon>Ascomycota</taxon>
        <taxon>Pezizomycotina</taxon>
        <taxon>Sordariomycetes</taxon>
        <taxon>Sordariomycetidae</taxon>
        <taxon>Ophiostomatales</taxon>
        <taxon>Ophiostomataceae</taxon>
        <taxon>Sporothrix</taxon>
    </lineage>
</organism>
<evidence type="ECO:0000313" key="5">
    <source>
        <dbReference type="Proteomes" id="UP001642502"/>
    </source>
</evidence>
<comment type="caution">
    <text evidence="4">The sequence shown here is derived from an EMBL/GenBank/DDBJ whole genome shotgun (WGS) entry which is preliminary data.</text>
</comment>
<keyword evidence="1" id="KW-0433">Leucine-rich repeat</keyword>
<evidence type="ECO:0000313" key="4">
    <source>
        <dbReference type="EMBL" id="CAK7269466.1"/>
    </source>
</evidence>
<feature type="compositionally biased region" description="Acidic residues" evidence="3">
    <location>
        <begin position="163"/>
        <end position="176"/>
    </location>
</feature>
<feature type="compositionally biased region" description="Polar residues" evidence="3">
    <location>
        <begin position="433"/>
        <end position="452"/>
    </location>
</feature>
<dbReference type="PANTHER" id="PTHR48051">
    <property type="match status" value="1"/>
</dbReference>
<dbReference type="EMBL" id="CAWUON010000048">
    <property type="protein sequence ID" value="CAK7269466.1"/>
    <property type="molecule type" value="Genomic_DNA"/>
</dbReference>
<proteinExistence type="predicted"/>
<reference evidence="4 5" key="1">
    <citation type="submission" date="2024-01" db="EMBL/GenBank/DDBJ databases">
        <authorList>
            <person name="Allen C."/>
            <person name="Tagirdzhanova G."/>
        </authorList>
    </citation>
    <scope>NUCLEOTIDE SEQUENCE [LARGE SCALE GENOMIC DNA]</scope>
    <source>
        <strain evidence="4 5">CBS 119000</strain>
    </source>
</reference>
<dbReference type="InterPro" id="IPR001611">
    <property type="entry name" value="Leu-rich_rpt"/>
</dbReference>
<accession>A0ABP0DMF8</accession>
<keyword evidence="5" id="KW-1185">Reference proteome</keyword>
<feature type="region of interest" description="Disordered" evidence="3">
    <location>
        <begin position="432"/>
        <end position="453"/>
    </location>
</feature>
<dbReference type="PANTHER" id="PTHR48051:SF1">
    <property type="entry name" value="RAS SUPPRESSOR PROTEIN 1"/>
    <property type="match status" value="1"/>
</dbReference>
<dbReference type="SMART" id="SM00369">
    <property type="entry name" value="LRR_TYP"/>
    <property type="match status" value="2"/>
</dbReference>
<feature type="compositionally biased region" description="Basic and acidic residues" evidence="3">
    <location>
        <begin position="107"/>
        <end position="123"/>
    </location>
</feature>
<feature type="region of interest" description="Disordered" evidence="3">
    <location>
        <begin position="48"/>
        <end position="82"/>
    </location>
</feature>
<evidence type="ECO:0000256" key="3">
    <source>
        <dbReference type="SAM" id="MobiDB-lite"/>
    </source>
</evidence>
<name>A0ABP0DMF8_9PEZI</name>